<evidence type="ECO:0000313" key="2">
    <source>
        <dbReference type="Proteomes" id="UP000037460"/>
    </source>
</evidence>
<gene>
    <name evidence="1" type="ORF">Ctob_009287</name>
</gene>
<dbReference type="SUPFAM" id="SSF52540">
    <property type="entry name" value="P-loop containing nucleoside triphosphate hydrolases"/>
    <property type="match status" value="1"/>
</dbReference>
<dbReference type="OrthoDB" id="526228at2759"/>
<dbReference type="EMBL" id="JWZX01001675">
    <property type="protein sequence ID" value="KOO32826.1"/>
    <property type="molecule type" value="Genomic_DNA"/>
</dbReference>
<dbReference type="AlphaFoldDB" id="A0A0M0K1R8"/>
<evidence type="ECO:0008006" key="3">
    <source>
        <dbReference type="Google" id="ProtNLM"/>
    </source>
</evidence>
<accession>A0A0M0K1R8</accession>
<dbReference type="PANTHER" id="PTHR15723">
    <property type="entry name" value="CARBOHYDRATE SULFOTRANSFERASE 15"/>
    <property type="match status" value="1"/>
</dbReference>
<dbReference type="PANTHER" id="PTHR15723:SF0">
    <property type="entry name" value="CARBOHYDRATE SULFOTRANSFERASE 15"/>
    <property type="match status" value="1"/>
</dbReference>
<dbReference type="InterPro" id="IPR027417">
    <property type="entry name" value="P-loop_NTPase"/>
</dbReference>
<dbReference type="GO" id="GO:0050659">
    <property type="term" value="F:N-acetylgalactosamine 4-sulfate 6-O-sulfotransferase activity"/>
    <property type="evidence" value="ECO:0007669"/>
    <property type="project" value="TreeGrafter"/>
</dbReference>
<dbReference type="InterPro" id="IPR052654">
    <property type="entry name" value="CS_Sulfotransferase"/>
</dbReference>
<dbReference type="Gene3D" id="3.40.50.300">
    <property type="entry name" value="P-loop containing nucleotide triphosphate hydrolases"/>
    <property type="match status" value="1"/>
</dbReference>
<name>A0A0M0K1R8_9EUKA</name>
<comment type="caution">
    <text evidence="1">The sequence shown here is derived from an EMBL/GenBank/DDBJ whole genome shotgun (WGS) entry which is preliminary data.</text>
</comment>
<reference evidence="2" key="1">
    <citation type="journal article" date="2015" name="PLoS Genet.">
        <title>Genome Sequence and Transcriptome Analyses of Chrysochromulina tobin: Metabolic Tools for Enhanced Algal Fitness in the Prominent Order Prymnesiales (Haptophyceae).</title>
        <authorList>
            <person name="Hovde B.T."/>
            <person name="Deodato C.R."/>
            <person name="Hunsperger H.M."/>
            <person name="Ryken S.A."/>
            <person name="Yost W."/>
            <person name="Jha R.K."/>
            <person name="Patterson J."/>
            <person name="Monnat R.J. Jr."/>
            <person name="Barlow S.B."/>
            <person name="Starkenburg S.R."/>
            <person name="Cattolico R.A."/>
        </authorList>
    </citation>
    <scope>NUCLEOTIDE SEQUENCE</scope>
    <source>
        <strain evidence="2">CCMP291</strain>
    </source>
</reference>
<organism evidence="1 2">
    <name type="scientific">Chrysochromulina tobinii</name>
    <dbReference type="NCBI Taxonomy" id="1460289"/>
    <lineage>
        <taxon>Eukaryota</taxon>
        <taxon>Haptista</taxon>
        <taxon>Haptophyta</taxon>
        <taxon>Prymnesiophyceae</taxon>
        <taxon>Prymnesiales</taxon>
        <taxon>Chrysochromulinaceae</taxon>
        <taxon>Chrysochromulina</taxon>
    </lineage>
</organism>
<evidence type="ECO:0000313" key="1">
    <source>
        <dbReference type="EMBL" id="KOO32826.1"/>
    </source>
</evidence>
<keyword evidence="2" id="KW-1185">Reference proteome</keyword>
<proteinExistence type="predicted"/>
<sequence length="427" mass="48270">MRENAWLRSGPTPIADARFAAETYFKDMLDGSAIALPEHFEPGVNPCWGGAHCLPAFLILGVYQSGVRDLYSRLSKHSGIAQRPANSPSFYSQVHPTWTEYMRSLAASSSQALSGKLLGEASAVTFHFVWVHQEKLNQPYVDAMGRYWRACNARPDAEKATVPHRECMARHMADGREADAALARKAGMPMIPDGNQTARERRFSLPQLMRAVYGSFEPSLIVLLRQPWHRMHAAYYNYVHYARRYGSHAAGEVQWATESIGAFRQCEANFTTAACALSFESLTRENEEVFYHCDQLIKGMYIIFLERWRREFGKLLLLRSEDYYEAPRRALTKALHFLGLNVPSTDLEWQPLLEPTVQVAGTRPPDGLPPLPAAMEAALREFYAPSLELLVRSLQNEPDHADWERWTTMSWTRSSSQVTGRVLGPGS</sequence>
<dbReference type="GO" id="GO:0019319">
    <property type="term" value="P:hexose biosynthetic process"/>
    <property type="evidence" value="ECO:0007669"/>
    <property type="project" value="TreeGrafter"/>
</dbReference>
<protein>
    <recommendedName>
        <fullName evidence="3">Sulfotransferase</fullName>
    </recommendedName>
</protein>
<dbReference type="Proteomes" id="UP000037460">
    <property type="component" value="Unassembled WGS sequence"/>
</dbReference>